<dbReference type="AlphaFoldDB" id="A0A6M4WMY8"/>
<evidence type="ECO:0000313" key="2">
    <source>
        <dbReference type="EMBL" id="QJS99235.1"/>
    </source>
</evidence>
<organism evidence="2 3">
    <name type="scientific">Streptomyces asoensis</name>
    <dbReference type="NCBI Taxonomy" id="249586"/>
    <lineage>
        <taxon>Bacteria</taxon>
        <taxon>Bacillati</taxon>
        <taxon>Actinomycetota</taxon>
        <taxon>Actinomycetes</taxon>
        <taxon>Kitasatosporales</taxon>
        <taxon>Streptomycetaceae</taxon>
        <taxon>Streptomyces</taxon>
    </lineage>
</organism>
<name>A0A6M4WMY8_9ACTN</name>
<reference evidence="2" key="1">
    <citation type="submission" date="2020-03" db="EMBL/GenBank/DDBJ databases">
        <title>Molecular networking-based the target discovery of potent antiproliferative macrolactams: 5/6/7/16 polycyclic ansamycins and glycosylated trienomycin from Streptomyces cacaoi subsp. asoensis.</title>
        <authorList>
            <person name="Liu L.-L."/>
        </authorList>
    </citation>
    <scope>NUCLEOTIDE SEQUENCE [LARGE SCALE GENOMIC DNA]</scope>
    <source>
        <strain evidence="2">H2S5</strain>
    </source>
</reference>
<dbReference type="Proteomes" id="UP000502665">
    <property type="component" value="Chromosome"/>
</dbReference>
<evidence type="ECO:0000313" key="3">
    <source>
        <dbReference type="Proteomes" id="UP000502665"/>
    </source>
</evidence>
<keyword evidence="1" id="KW-0472">Membrane</keyword>
<keyword evidence="1" id="KW-0812">Transmembrane</keyword>
<dbReference type="EMBL" id="CP049838">
    <property type="protein sequence ID" value="QJS99235.1"/>
    <property type="molecule type" value="Genomic_DNA"/>
</dbReference>
<proteinExistence type="predicted"/>
<gene>
    <name evidence="2" type="ORF">G9272_01990</name>
</gene>
<evidence type="ECO:0000256" key="1">
    <source>
        <dbReference type="SAM" id="Phobius"/>
    </source>
</evidence>
<accession>A0A6M4WMY8</accession>
<sequence>MPFEDELGKVLRNTAGTFTADRRSLAEGSLARGRRRLARRRASAVAGSALAVVLVATAGVQLAGGQDGDGKVGGLASTPPPGGGYGHFAVTGMGNSGIAVSHEKLQATGSSEASRSATASIDLEDGFGAARVTLSVRRVDPAEQDLRKLITCPPEQGSPYEECTTQPVSRAVKGYTEAGKAGGIKKWAVTMLSSNGYLIEVATHNVASTTSADAEPLTRNPRMNPGKLRYLAMFVDGSFAPDGEPGSLGTVEPGSQAEPGDILPLLKELLPERLHIYSQGGTGAEGHVVVVDPKSGKRTYIEATRIAGDKESWNETLSDGTKVGTRQLPGRQPGVVQLRVDALRVNGLWMSVSAYNAPSPTSKKSGAAPLITAEELKAIAISRSWLVAR</sequence>
<feature type="transmembrane region" description="Helical" evidence="1">
    <location>
        <begin position="42"/>
        <end position="63"/>
    </location>
</feature>
<keyword evidence="1" id="KW-1133">Transmembrane helix</keyword>
<protein>
    <submittedName>
        <fullName evidence="2">Uncharacterized protein</fullName>
    </submittedName>
</protein>
<keyword evidence="3" id="KW-1185">Reference proteome</keyword>
<dbReference type="RefSeq" id="WP_171394888.1">
    <property type="nucleotide sequence ID" value="NZ_CP049838.1"/>
</dbReference>